<evidence type="ECO:0000256" key="1">
    <source>
        <dbReference type="SAM" id="MobiDB-lite"/>
    </source>
</evidence>
<proteinExistence type="predicted"/>
<keyword evidence="3" id="KW-1185">Reference proteome</keyword>
<gene>
    <name evidence="2" type="ORF">SVUK_LOCUS11991</name>
</gene>
<name>A0A3P7J8N5_STRVU</name>
<dbReference type="OrthoDB" id="5873352at2759"/>
<organism evidence="2 3">
    <name type="scientific">Strongylus vulgaris</name>
    <name type="common">Blood worm</name>
    <dbReference type="NCBI Taxonomy" id="40348"/>
    <lineage>
        <taxon>Eukaryota</taxon>
        <taxon>Metazoa</taxon>
        <taxon>Ecdysozoa</taxon>
        <taxon>Nematoda</taxon>
        <taxon>Chromadorea</taxon>
        <taxon>Rhabditida</taxon>
        <taxon>Rhabditina</taxon>
        <taxon>Rhabditomorpha</taxon>
        <taxon>Strongyloidea</taxon>
        <taxon>Strongylidae</taxon>
        <taxon>Strongylus</taxon>
    </lineage>
</organism>
<dbReference type="AlphaFoldDB" id="A0A3P7J8N5"/>
<protein>
    <submittedName>
        <fullName evidence="2">Uncharacterized protein</fullName>
    </submittedName>
</protein>
<sequence>MQLNRVIQASNTRALDIENYTKQAAVRQNQRNALLASSASVLSPMAALAMARNRFSPPDILPLLRSDADRDLLAKYTARSRVLDNSDLLADRAILFGPDLPPAFPLRDPPPPAPPGPPPFLAPPVILPRMFQPRMRTRGVAVVETPLSLDEPTTRIFPRPHQPNEPEELPEKLPTRMRADEYKRKEYVDYVVV</sequence>
<evidence type="ECO:0000313" key="3">
    <source>
        <dbReference type="Proteomes" id="UP000270094"/>
    </source>
</evidence>
<reference evidence="2 3" key="1">
    <citation type="submission" date="2018-11" db="EMBL/GenBank/DDBJ databases">
        <authorList>
            <consortium name="Pathogen Informatics"/>
        </authorList>
    </citation>
    <scope>NUCLEOTIDE SEQUENCE [LARGE SCALE GENOMIC DNA]</scope>
</reference>
<dbReference type="Proteomes" id="UP000270094">
    <property type="component" value="Unassembled WGS sequence"/>
</dbReference>
<dbReference type="EMBL" id="UYYB01098181">
    <property type="protein sequence ID" value="VDM76993.1"/>
    <property type="molecule type" value="Genomic_DNA"/>
</dbReference>
<feature type="region of interest" description="Disordered" evidence="1">
    <location>
        <begin position="151"/>
        <end position="177"/>
    </location>
</feature>
<evidence type="ECO:0000313" key="2">
    <source>
        <dbReference type="EMBL" id="VDM76993.1"/>
    </source>
</evidence>
<accession>A0A3P7J8N5</accession>